<organism evidence="1 2">
    <name type="scientific">Streptomyces kaempferi</name>
    <dbReference type="NCBI Taxonomy" id="333725"/>
    <lineage>
        <taxon>Bacteria</taxon>
        <taxon>Bacillati</taxon>
        <taxon>Actinomycetota</taxon>
        <taxon>Actinomycetes</taxon>
        <taxon>Kitasatosporales</taxon>
        <taxon>Streptomycetaceae</taxon>
        <taxon>Streptomyces</taxon>
    </lineage>
</organism>
<comment type="caution">
    <text evidence="1">The sequence shown here is derived from an EMBL/GenBank/DDBJ whole genome shotgun (WGS) entry which is preliminary data.</text>
</comment>
<proteinExistence type="predicted"/>
<keyword evidence="2" id="KW-1185">Reference proteome</keyword>
<evidence type="ECO:0000313" key="1">
    <source>
        <dbReference type="EMBL" id="MFD1309889.1"/>
    </source>
</evidence>
<gene>
    <name evidence="1" type="ORF">ACFQ5X_29010</name>
</gene>
<dbReference type="RefSeq" id="WP_381329361.1">
    <property type="nucleotide sequence ID" value="NZ_JBHTMM010000043.1"/>
</dbReference>
<dbReference type="Proteomes" id="UP001597058">
    <property type="component" value="Unassembled WGS sequence"/>
</dbReference>
<reference evidence="2" key="1">
    <citation type="journal article" date="2019" name="Int. J. Syst. Evol. Microbiol.">
        <title>The Global Catalogue of Microorganisms (GCM) 10K type strain sequencing project: providing services to taxonomists for standard genome sequencing and annotation.</title>
        <authorList>
            <consortium name="The Broad Institute Genomics Platform"/>
            <consortium name="The Broad Institute Genome Sequencing Center for Infectious Disease"/>
            <person name="Wu L."/>
            <person name="Ma J."/>
        </authorList>
    </citation>
    <scope>NUCLEOTIDE SEQUENCE [LARGE SCALE GENOMIC DNA]</scope>
    <source>
        <strain evidence="2">CGMCC 4.7020</strain>
    </source>
</reference>
<dbReference type="EMBL" id="JBHTMM010000043">
    <property type="protein sequence ID" value="MFD1309889.1"/>
    <property type="molecule type" value="Genomic_DNA"/>
</dbReference>
<sequence length="163" mass="17784">MITVVPDPVLVGIYATDEVPATKTKINKSAGVSYVTLLRIVVPVQPGDVLDIIGRARVTNDTSPSYTVGVGYHLWQYDVDNGLGASGEWTRISSFCGDNVDHTRHHMPLLVDTVYTVPADWPEGHRITIVLRGDAMSTAADGQYLTVDPEYGQLTVRRYVPAS</sequence>
<evidence type="ECO:0000313" key="2">
    <source>
        <dbReference type="Proteomes" id="UP001597058"/>
    </source>
</evidence>
<accession>A0ABW3XMZ1</accession>
<name>A0ABW3XMZ1_9ACTN</name>
<protein>
    <submittedName>
        <fullName evidence="1">Uncharacterized protein</fullName>
    </submittedName>
</protein>